<dbReference type="HGNC" id="HGNC:2073">
    <property type="gene designation" value="TPP1"/>
</dbReference>
<evidence type="ECO:0000256" key="1">
    <source>
        <dbReference type="SAM" id="MobiDB-lite"/>
    </source>
</evidence>
<reference evidence="2 3" key="1">
    <citation type="journal article" date="2001" name="Nature">
        <title>Initial sequencing and analysis of the human genome.</title>
        <authorList>
            <consortium name="International Human Genome Sequencing Consortium"/>
            <person name="Lander E.S."/>
            <person name="Linton L.M."/>
            <person name="Birren B."/>
            <person name="Nusbaum C."/>
            <person name="Zody M.C."/>
            <person name="Baldwin J."/>
            <person name="Devon K."/>
            <person name="Dewar K."/>
            <person name="Doyle M."/>
            <person name="FitzHugh W."/>
            <person name="Funke R."/>
            <person name="Gage D."/>
            <person name="Harris K."/>
            <person name="Heaford A."/>
            <person name="Howland J."/>
            <person name="Kann L."/>
            <person name="Lehoczky J."/>
            <person name="LeVine R."/>
            <person name="McEwan P."/>
            <person name="McKernan K."/>
            <person name="Meldrim J."/>
            <person name="Mesirov J.P."/>
            <person name="Miranda C."/>
            <person name="Morris W."/>
            <person name="Naylor J."/>
            <person name="Raymond C."/>
            <person name="Rosetti M."/>
            <person name="Santos R."/>
            <person name="Sheridan A."/>
            <person name="Sougnez C."/>
            <person name="Stange-Thomann N."/>
            <person name="Stojanovic N."/>
            <person name="Subramanian A."/>
            <person name="Wyman D."/>
            <person name="Rogers J."/>
            <person name="Sulston J."/>
            <person name="Ainscough R."/>
            <person name="Beck S."/>
            <person name="Bentley D."/>
            <person name="Burton J."/>
            <person name="Clee C."/>
            <person name="Carter N."/>
            <person name="Coulson A."/>
            <person name="Deadman R."/>
            <person name="Deloukas P."/>
            <person name="Dunham A."/>
            <person name="Dunham I."/>
            <person name="Durbin R."/>
            <person name="French L."/>
            <person name="Grafham D."/>
            <person name="Gregory S."/>
            <person name="Hubbard T."/>
            <person name="Humphray S."/>
            <person name="Hunt A."/>
            <person name="Jones M."/>
            <person name="Lloyd C."/>
            <person name="McMurray A."/>
            <person name="Matthews L."/>
            <person name="Mercer S."/>
            <person name="Milne S."/>
            <person name="Mullikin J.C."/>
            <person name="Mungall A."/>
            <person name="Plumb R."/>
            <person name="Ross M."/>
            <person name="Shownkeen R."/>
            <person name="Sims S."/>
            <person name="Waterston R.H."/>
            <person name="Wilson R.K."/>
            <person name="Hillier L.W."/>
            <person name="McPherson J.D."/>
            <person name="Marra M.A."/>
            <person name="Mardis E.R."/>
            <person name="Fulton L.A."/>
            <person name="Chinwalla A.T."/>
            <person name="Pepin K.H."/>
            <person name="Gish W.R."/>
            <person name="Chissoe S.L."/>
            <person name="Wendl M.C."/>
            <person name="Delehaunty K.D."/>
            <person name="Miner T.L."/>
            <person name="Delehaunty A."/>
            <person name="Kramer J.B."/>
            <person name="Cook L.L."/>
            <person name="Fulton R.S."/>
            <person name="Johnson D.L."/>
            <person name="Minx P.J."/>
            <person name="Clifton S.W."/>
            <person name="Hawkins T."/>
            <person name="Branscomb E."/>
            <person name="Predki P."/>
            <person name="Richardson P."/>
            <person name="Wenning S."/>
            <person name="Slezak T."/>
            <person name="Doggett N."/>
            <person name="Cheng J.F."/>
            <person name="Olsen A."/>
            <person name="Lucas S."/>
            <person name="Elkin C."/>
            <person name="Uberbacher E."/>
            <person name="Frazier M."/>
            <person name="Gibbs R.A."/>
            <person name="Muzny D.M."/>
            <person name="Scherer S.E."/>
            <person name="Bouck J.B."/>
            <person name="Sodergren E.J."/>
            <person name="Worley K.C."/>
            <person name="Rives C.M."/>
            <person name="Gorrell J.H."/>
            <person name="Metzker M.L."/>
            <person name="Naylor S.L."/>
            <person name="Kucherlapati R.S."/>
            <person name="Nelson D.L."/>
            <person name="Weinstock G.M."/>
            <person name="Sakaki Y."/>
            <person name="Fujiyama A."/>
            <person name="Hattori M."/>
            <person name="Yada T."/>
            <person name="Toyoda A."/>
            <person name="Itoh T."/>
            <person name="Kawagoe C."/>
            <person name="Watanabe H."/>
            <person name="Totoki Y."/>
            <person name="Taylor T."/>
            <person name="Weissenbach J."/>
            <person name="Heilig R."/>
            <person name="Saurin W."/>
            <person name="Artiguenave F."/>
            <person name="Brottier P."/>
            <person name="Bruls T."/>
            <person name="Pelletier E."/>
            <person name="Robert C."/>
            <person name="Wincker P."/>
            <person name="Smith D.R."/>
            <person name="Doucette-Stamm L."/>
            <person name="Rubenfield M."/>
            <person name="Weinstock K."/>
            <person name="Lee H.M."/>
            <person name="Dubois J."/>
            <person name="Rosenthal A."/>
            <person name="Platzer M."/>
            <person name="Nyakatura G."/>
            <person name="Taudien S."/>
            <person name="Rump A."/>
            <person name="Yang H."/>
            <person name="Yu J."/>
            <person name="Wang J."/>
            <person name="Huang G."/>
            <person name="Gu J."/>
            <person name="Hood L."/>
            <person name="Rowen L."/>
            <person name="Madan A."/>
            <person name="Qin S."/>
            <person name="Davis R.W."/>
            <person name="Federspiel N.A."/>
            <person name="Abola A.P."/>
            <person name="Proctor M.J."/>
            <person name="Myers R.M."/>
            <person name="Schmutz J."/>
            <person name="Dickson M."/>
            <person name="Grimwood J."/>
            <person name="Cox D.R."/>
            <person name="Olson M.V."/>
            <person name="Kaul R."/>
            <person name="Raymond C."/>
            <person name="Shimizu N."/>
            <person name="Kawasaki K."/>
            <person name="Minoshima S."/>
            <person name="Evans G.A."/>
            <person name="Athanasiou M."/>
            <person name="Schultz R."/>
            <person name="Roe B.A."/>
            <person name="Chen F."/>
            <person name="Pan H."/>
            <person name="Ramser J."/>
            <person name="Lehrach H."/>
            <person name="Reinhardt R."/>
            <person name="McCombie W.R."/>
            <person name="de la Bastide M."/>
            <person name="Dedhia N."/>
            <person name="Blocker H."/>
            <person name="Hornischer K."/>
            <person name="Nordsiek G."/>
            <person name="Agarwala R."/>
            <person name="Aravind L."/>
            <person name="Bailey J.A."/>
            <person name="Bateman A."/>
            <person name="Batzoglou S."/>
            <person name="Birney E."/>
            <person name="Bork P."/>
            <person name="Brown D.G."/>
            <person name="Burge C.B."/>
            <person name="Cerutti L."/>
            <person name="Chen H.C."/>
            <person name="Church D."/>
            <person name="Clamp M."/>
            <person name="Copley R.R."/>
            <person name="Doerks T."/>
            <person name="Eddy S.R."/>
            <person name="Eichler E.E."/>
            <person name="Furey T.S."/>
            <person name="Galagan J."/>
            <person name="Gilbert J.G."/>
            <person name="Harmon C."/>
            <person name="Hayashizaki Y."/>
            <person name="Haussler D."/>
            <person name="Hermjakob H."/>
            <person name="Hokamp K."/>
            <person name="Jang W."/>
            <person name="Johnson L.S."/>
            <person name="Jones T.A."/>
            <person name="Kasif S."/>
            <person name="Kaspryzk A."/>
            <person name="Kennedy S."/>
            <person name="Kent W.J."/>
            <person name="Kitts P."/>
            <person name="Koonin E.V."/>
            <person name="Korf I."/>
            <person name="Kulp D."/>
            <person name="Lancet D."/>
            <person name="Lowe T.M."/>
            <person name="McLysaght A."/>
            <person name="Mikkelsen T."/>
            <person name="Moran J.V."/>
            <person name="Mulder N."/>
            <person name="Pollara V.J."/>
            <person name="Ponting C.P."/>
            <person name="Schuler G."/>
            <person name="Schultz J."/>
            <person name="Slater G."/>
            <person name="Smit A.F."/>
            <person name="Stupka E."/>
            <person name="Szustakowski J."/>
            <person name="Thierry-Mieg D."/>
            <person name="Thierry-Mieg J."/>
            <person name="Wagner L."/>
            <person name="Wallis J."/>
            <person name="Wheeler R."/>
            <person name="Williams A."/>
            <person name="Wolf Y.I."/>
            <person name="Wolfe K.H."/>
            <person name="Yang S.P."/>
            <person name="Yeh R.F."/>
            <person name="Collins F."/>
            <person name="Guyer M.S."/>
            <person name="Peterson J."/>
            <person name="Felsenfeld A."/>
            <person name="Wetterstrand K.A."/>
            <person name="Patrinos A."/>
            <person name="Morgan M.J."/>
            <person name="de Jong P."/>
            <person name="Catanese J.J."/>
            <person name="Osoegawa K."/>
            <person name="Shizuya H."/>
            <person name="Choi S."/>
            <person name="Chen Y.J."/>
        </authorList>
    </citation>
    <scope>NUCLEOTIDE SEQUENCE [LARGE SCALE GENOMIC DNA]</scope>
</reference>
<reference evidence="2 3" key="3">
    <citation type="journal article" date="2006" name="Nature">
        <title>Human chromosome 11 DNA sequence and analysis including novel gene identification.</title>
        <authorList>
            <person name="Taylor T.D."/>
            <person name="Noguchi H."/>
            <person name="Totoki Y."/>
            <person name="Toyoda A."/>
            <person name="Kuroki Y."/>
            <person name="Dewar K."/>
            <person name="Lloyd C."/>
            <person name="Itoh T."/>
            <person name="Takeda T."/>
            <person name="Kim D.W."/>
            <person name="She X."/>
            <person name="Barlow K.F."/>
            <person name="Bloom T."/>
            <person name="Bruford E."/>
            <person name="Chang J.L."/>
            <person name="Cuomo C.A."/>
            <person name="Eichler E."/>
            <person name="FitzGerald M.G."/>
            <person name="Jaffe D.B."/>
            <person name="LaButti K."/>
            <person name="Nicol R."/>
            <person name="Park H.S."/>
            <person name="Seaman C."/>
            <person name="Sougnez C."/>
            <person name="Yang X."/>
            <person name="Zimmer A.R."/>
            <person name="Zody M.C."/>
            <person name="Birren B.W."/>
            <person name="Nusbaum C."/>
            <person name="Fujiyama A."/>
            <person name="Hattori M."/>
            <person name="Rogers J."/>
            <person name="Lander E.S."/>
            <person name="Sakaki Y."/>
        </authorList>
    </citation>
    <scope>NUCLEOTIDE SEQUENCE [LARGE SCALE GENOMIC DNA]</scope>
</reference>
<feature type="region of interest" description="Disordered" evidence="1">
    <location>
        <begin position="20"/>
        <end position="40"/>
    </location>
</feature>
<dbReference type="ChiTaRS" id="TPP1">
    <property type="organism name" value="human"/>
</dbReference>
<accession>A0A2R8Y6T9</accession>
<protein>
    <submittedName>
        <fullName evidence="2">Tripeptidyl peptidase 1</fullName>
    </submittedName>
</protein>
<proteinExistence type="predicted"/>
<reference evidence="2 3" key="2">
    <citation type="journal article" date="2004" name="Nature">
        <title>Finishing the euchromatic sequence of the human genome.</title>
        <authorList>
            <consortium name="International Human Genome Sequencing Consortium"/>
        </authorList>
    </citation>
    <scope>NUCLEOTIDE SEQUENCE [LARGE SCALE GENOMIC DNA]</scope>
</reference>
<dbReference type="Proteomes" id="UP000005640">
    <property type="component" value="Chromosome 11"/>
</dbReference>
<organism evidence="2 3">
    <name type="scientific">Homo sapiens</name>
    <name type="common">Human</name>
    <dbReference type="NCBI Taxonomy" id="9606"/>
    <lineage>
        <taxon>Eukaryota</taxon>
        <taxon>Metazoa</taxon>
        <taxon>Chordata</taxon>
        <taxon>Craniata</taxon>
        <taxon>Vertebrata</taxon>
        <taxon>Euteleostomi</taxon>
        <taxon>Mammalia</taxon>
        <taxon>Eutheria</taxon>
        <taxon>Euarchontoglires</taxon>
        <taxon>Primates</taxon>
        <taxon>Haplorrhini</taxon>
        <taxon>Catarrhini</taxon>
        <taxon>Hominidae</taxon>
        <taxon>Homo</taxon>
    </lineage>
</organism>
<reference evidence="2" key="4">
    <citation type="submission" date="2025-08" db="UniProtKB">
        <authorList>
            <consortium name="Ensembl"/>
        </authorList>
    </citation>
    <scope>IDENTIFICATION</scope>
</reference>
<keyword evidence="3" id="KW-1185">Reference proteome</keyword>
<dbReference type="EMBL" id="AC091564">
    <property type="status" value="NOT_ANNOTATED_CDS"/>
    <property type="molecule type" value="Genomic_DNA"/>
</dbReference>
<dbReference type="OrthoDB" id="2919105at2759"/>
<gene>
    <name evidence="2" type="primary">TPP1</name>
</gene>
<dbReference type="Ensembl" id="ENST00000647209.1">
    <property type="protein sequence ID" value="ENSP00000495558.1"/>
    <property type="gene ID" value="ENSG00000166340.18"/>
</dbReference>
<sequence>MGLQAWALCPHPLWQMQLQPGARPAEDAAPRLGVPGPCGP</sequence>
<dbReference type="Bgee" id="ENSG00000166340">
    <property type="expression patterns" value="Expressed in pigmented layer of retina and 205 other cell types or tissues"/>
</dbReference>
<dbReference type="VEuPathDB" id="HostDB:ENSG00000166340"/>
<dbReference type="GeneTree" id="ENSGT00390000008684"/>
<dbReference type="OpenTargets" id="ENSG00000166340"/>
<dbReference type="AlphaFoldDB" id="A0A2R8Y6T9"/>
<dbReference type="ExpressionAtlas" id="A0A2R8Y6T9">
    <property type="expression patterns" value="baseline and differential"/>
</dbReference>
<reference evidence="2" key="5">
    <citation type="submission" date="2025-09" db="UniProtKB">
        <authorList>
            <consortium name="Ensembl"/>
        </authorList>
    </citation>
    <scope>IDENTIFICATION</scope>
</reference>
<evidence type="ECO:0000313" key="2">
    <source>
        <dbReference type="Ensembl" id="ENSP00000495558.1"/>
    </source>
</evidence>
<evidence type="ECO:0000313" key="3">
    <source>
        <dbReference type="Proteomes" id="UP000005640"/>
    </source>
</evidence>
<dbReference type="Ensembl" id="ENST00000647209.1">
    <property type="protein sequence ID" value="ENSP00000495558.1"/>
    <property type="gene ID" value="ENSG00000166340.19"/>
</dbReference>
<name>A0A2R8Y6T9_HUMAN</name>